<evidence type="ECO:0000256" key="3">
    <source>
        <dbReference type="ARBA" id="ARBA00007330"/>
    </source>
</evidence>
<keyword evidence="6" id="KW-0274">FAD</keyword>
<dbReference type="InterPro" id="IPR006076">
    <property type="entry name" value="FAD-dep_OxRdtase"/>
</dbReference>
<organism evidence="12 13">
    <name type="scientific">Paraliobacillus quinghaiensis</name>
    <dbReference type="NCBI Taxonomy" id="470815"/>
    <lineage>
        <taxon>Bacteria</taxon>
        <taxon>Bacillati</taxon>
        <taxon>Bacillota</taxon>
        <taxon>Bacilli</taxon>
        <taxon>Bacillales</taxon>
        <taxon>Bacillaceae</taxon>
        <taxon>Paraliobacillus</taxon>
    </lineage>
</organism>
<dbReference type="GO" id="GO:0009331">
    <property type="term" value="C:glycerol-3-phosphate dehydrogenase (FAD) complex"/>
    <property type="evidence" value="ECO:0007669"/>
    <property type="project" value="UniProtKB-UniRule"/>
</dbReference>
<evidence type="ECO:0000256" key="1">
    <source>
        <dbReference type="ARBA" id="ARBA00001974"/>
    </source>
</evidence>
<dbReference type="InterPro" id="IPR031656">
    <property type="entry name" value="DAO_C"/>
</dbReference>
<evidence type="ECO:0000256" key="8">
    <source>
        <dbReference type="ARBA" id="ARBA00049055"/>
    </source>
</evidence>
<keyword evidence="13" id="KW-1185">Reference proteome</keyword>
<proteinExistence type="inferred from homology"/>
<dbReference type="RefSeq" id="WP_117155923.1">
    <property type="nucleotide sequence ID" value="NZ_BMLG01000013.1"/>
</dbReference>
<dbReference type="PANTHER" id="PTHR11985">
    <property type="entry name" value="GLYCEROL-3-PHOSPHATE DEHYDROGENASE"/>
    <property type="match status" value="1"/>
</dbReference>
<dbReference type="EMBL" id="BMLG01000013">
    <property type="protein sequence ID" value="GGM36289.1"/>
    <property type="molecule type" value="Genomic_DNA"/>
</dbReference>
<dbReference type="InterPro" id="IPR036188">
    <property type="entry name" value="FAD/NAD-bd_sf"/>
</dbReference>
<gene>
    <name evidence="12" type="primary">glpD</name>
    <name evidence="12" type="ORF">GCM10011351_22970</name>
</gene>
<dbReference type="InterPro" id="IPR000447">
    <property type="entry name" value="G3P_DH_FAD-dep"/>
</dbReference>
<protein>
    <recommendedName>
        <fullName evidence="9">Glycerol-3-phosphate dehydrogenase</fullName>
        <ecNumber evidence="9">1.1.5.3</ecNumber>
    </recommendedName>
</protein>
<dbReference type="PROSITE" id="PS00977">
    <property type="entry name" value="FAD_G3PDH_1"/>
    <property type="match status" value="1"/>
</dbReference>
<name>A0A917TSJ5_9BACI</name>
<dbReference type="SUPFAM" id="SSF51905">
    <property type="entry name" value="FAD/NAD(P)-binding domain"/>
    <property type="match status" value="1"/>
</dbReference>
<comment type="cofactor">
    <cofactor evidence="1 9">
        <name>FAD</name>
        <dbReference type="ChEBI" id="CHEBI:57692"/>
    </cofactor>
</comment>
<evidence type="ECO:0000256" key="4">
    <source>
        <dbReference type="ARBA" id="ARBA00022630"/>
    </source>
</evidence>
<evidence type="ECO:0000259" key="11">
    <source>
        <dbReference type="Pfam" id="PF16901"/>
    </source>
</evidence>
<dbReference type="AlphaFoldDB" id="A0A917TSJ5"/>
<dbReference type="PANTHER" id="PTHR11985:SF35">
    <property type="entry name" value="ANAEROBIC GLYCEROL-3-PHOSPHATE DEHYDROGENASE SUBUNIT A"/>
    <property type="match status" value="1"/>
</dbReference>
<dbReference type="Gene3D" id="3.30.9.10">
    <property type="entry name" value="D-Amino Acid Oxidase, subunit A, domain 2"/>
    <property type="match status" value="1"/>
</dbReference>
<reference evidence="12" key="1">
    <citation type="journal article" date="2014" name="Int. J. Syst. Evol. Microbiol.">
        <title>Complete genome sequence of Corynebacterium casei LMG S-19264T (=DSM 44701T), isolated from a smear-ripened cheese.</title>
        <authorList>
            <consortium name="US DOE Joint Genome Institute (JGI-PGF)"/>
            <person name="Walter F."/>
            <person name="Albersmeier A."/>
            <person name="Kalinowski J."/>
            <person name="Ruckert C."/>
        </authorList>
    </citation>
    <scope>NUCLEOTIDE SEQUENCE</scope>
    <source>
        <strain evidence="12">CGMCC 1.6333</strain>
    </source>
</reference>
<dbReference type="Gene3D" id="3.50.50.60">
    <property type="entry name" value="FAD/NAD(P)-binding domain"/>
    <property type="match status" value="1"/>
</dbReference>
<feature type="domain" description="FAD dependent oxidoreductase" evidence="10">
    <location>
        <begin position="21"/>
        <end position="380"/>
    </location>
</feature>
<evidence type="ECO:0000259" key="10">
    <source>
        <dbReference type="Pfam" id="PF01266"/>
    </source>
</evidence>
<evidence type="ECO:0000313" key="13">
    <source>
        <dbReference type="Proteomes" id="UP000618460"/>
    </source>
</evidence>
<comment type="pathway">
    <text evidence="2">Polyol metabolism; glycerol degradation via glycerol kinase pathway; glycerone phosphate from sn-glycerol 3-phosphate (aerobic route): step 1/1.</text>
</comment>
<dbReference type="Pfam" id="PF01266">
    <property type="entry name" value="DAO"/>
    <property type="match status" value="1"/>
</dbReference>
<dbReference type="GO" id="GO:0046168">
    <property type="term" value="P:glycerol-3-phosphate catabolic process"/>
    <property type="evidence" value="ECO:0007669"/>
    <property type="project" value="TreeGrafter"/>
</dbReference>
<comment type="catalytic activity">
    <reaction evidence="8 9">
        <text>a quinone + sn-glycerol 3-phosphate = dihydroxyacetone phosphate + a quinol</text>
        <dbReference type="Rhea" id="RHEA:18977"/>
        <dbReference type="ChEBI" id="CHEBI:24646"/>
        <dbReference type="ChEBI" id="CHEBI:57597"/>
        <dbReference type="ChEBI" id="CHEBI:57642"/>
        <dbReference type="ChEBI" id="CHEBI:132124"/>
        <dbReference type="EC" id="1.1.5.3"/>
    </reaction>
</comment>
<feature type="domain" description="Alpha-glycerophosphate oxidase C-terminal" evidence="11">
    <location>
        <begin position="406"/>
        <end position="533"/>
    </location>
</feature>
<sequence length="550" mass="61576">MLFSNLDRQSMCEALTSQTHDCLVIGGGITGAGIALDAASRGMKTAVVDMQDFSAGTSSRSTKLIHGGLRYLEQAEIKMVAEVGKERVVVYENGPHVTKPETMLLPFYEKGNLTPLKAKMGLKMYDVLAGVKKQERHQMLSKKVTLKKEPLLQPAKLKGAGFYVEYKTDDARLTIEVMKKAVQLGATALNYMKVNSLLYDSDKKVNGVELEDQITGETYQVFAKKIINATGPWVDSIREMDKSKEEKSLYLTKGVHLVFDQKVFPLKQAIYFDHVDGRMIFAIPRDGKTYLGTTDTPFEGEDLADPPVEEADRTYLLDTIAHMFPTLNIDETDIESSWAGLRPLIAEAGKKPGEISRKDEVFVSSSGLLSIAGGKLTAYRKMAEDVVDLVAKQLKQEVEILYSKSDTKNMPISGGEVGGSEGFETFKQAQLSETKDLPIDHQTKEQYINRYGANVTKVWDYLRTHQEEAAKYDVEPIVFAALLYGLHEECIYKPLDFFAQRSGAIYFDIPVIKRNAAGVLAYLQDVLRWETEETAYYRREINQIIEEFAG</sequence>
<keyword evidence="5" id="KW-0319">Glycerol metabolism</keyword>
<evidence type="ECO:0000256" key="5">
    <source>
        <dbReference type="ARBA" id="ARBA00022798"/>
    </source>
</evidence>
<dbReference type="Pfam" id="PF16901">
    <property type="entry name" value="DAO_C"/>
    <property type="match status" value="1"/>
</dbReference>
<comment type="caution">
    <text evidence="12">The sequence shown here is derived from an EMBL/GenBank/DDBJ whole genome shotgun (WGS) entry which is preliminary data.</text>
</comment>
<comment type="similarity">
    <text evidence="3 9">Belongs to the FAD-dependent glycerol-3-phosphate dehydrogenase family.</text>
</comment>
<keyword evidence="4 9" id="KW-0285">Flavoprotein</keyword>
<dbReference type="GO" id="GO:0006071">
    <property type="term" value="P:glycerol metabolic process"/>
    <property type="evidence" value="ECO:0007669"/>
    <property type="project" value="UniProtKB-KW"/>
</dbReference>
<dbReference type="InterPro" id="IPR038299">
    <property type="entry name" value="DAO_C_sf"/>
</dbReference>
<evidence type="ECO:0000256" key="9">
    <source>
        <dbReference type="RuleBase" id="RU361217"/>
    </source>
</evidence>
<dbReference type="Proteomes" id="UP000618460">
    <property type="component" value="Unassembled WGS sequence"/>
</dbReference>
<dbReference type="GO" id="GO:0004368">
    <property type="term" value="F:glycerol-3-phosphate dehydrogenase (quinone) activity"/>
    <property type="evidence" value="ECO:0007669"/>
    <property type="project" value="UniProtKB-EC"/>
</dbReference>
<evidence type="ECO:0000313" key="12">
    <source>
        <dbReference type="EMBL" id="GGM36289.1"/>
    </source>
</evidence>
<dbReference type="OrthoDB" id="9766796at2"/>
<dbReference type="Gene3D" id="1.10.8.870">
    <property type="entry name" value="Alpha-glycerophosphate oxidase, cap domain"/>
    <property type="match status" value="1"/>
</dbReference>
<dbReference type="EC" id="1.1.5.3" evidence="9"/>
<dbReference type="PRINTS" id="PR01001">
    <property type="entry name" value="FADG3PDH"/>
</dbReference>
<evidence type="ECO:0000256" key="6">
    <source>
        <dbReference type="ARBA" id="ARBA00022827"/>
    </source>
</evidence>
<evidence type="ECO:0000256" key="7">
    <source>
        <dbReference type="ARBA" id="ARBA00023002"/>
    </source>
</evidence>
<evidence type="ECO:0000256" key="2">
    <source>
        <dbReference type="ARBA" id="ARBA00004977"/>
    </source>
</evidence>
<reference evidence="12" key="2">
    <citation type="submission" date="2020-09" db="EMBL/GenBank/DDBJ databases">
        <authorList>
            <person name="Sun Q."/>
            <person name="Zhou Y."/>
        </authorList>
    </citation>
    <scope>NUCLEOTIDE SEQUENCE</scope>
    <source>
        <strain evidence="12">CGMCC 1.6333</strain>
    </source>
</reference>
<keyword evidence="7 9" id="KW-0560">Oxidoreductase</keyword>
<accession>A0A917TSJ5</accession>
<dbReference type="SUPFAM" id="SSF54373">
    <property type="entry name" value="FAD-linked reductases, C-terminal domain"/>
    <property type="match status" value="1"/>
</dbReference>